<evidence type="ECO:0000256" key="1">
    <source>
        <dbReference type="SAM" id="MobiDB-lite"/>
    </source>
</evidence>
<feature type="region of interest" description="Disordered" evidence="1">
    <location>
        <begin position="1"/>
        <end position="20"/>
    </location>
</feature>
<dbReference type="Proteomes" id="UP000193922">
    <property type="component" value="Unassembled WGS sequence"/>
</dbReference>
<dbReference type="GeneID" id="63808911"/>
<feature type="compositionally biased region" description="Polar residues" evidence="1">
    <location>
        <begin position="118"/>
        <end position="130"/>
    </location>
</feature>
<feature type="compositionally biased region" description="Basic residues" evidence="1">
    <location>
        <begin position="230"/>
        <end position="246"/>
    </location>
</feature>
<feature type="region of interest" description="Disordered" evidence="1">
    <location>
        <begin position="196"/>
        <end position="250"/>
    </location>
</feature>
<reference evidence="2 3" key="1">
    <citation type="submission" date="2016-07" db="EMBL/GenBank/DDBJ databases">
        <title>Pervasive Adenine N6-methylation of Active Genes in Fungi.</title>
        <authorList>
            <consortium name="DOE Joint Genome Institute"/>
            <person name="Mondo S.J."/>
            <person name="Dannebaum R.O."/>
            <person name="Kuo R.C."/>
            <person name="Labutti K."/>
            <person name="Haridas S."/>
            <person name="Kuo A."/>
            <person name="Salamov A."/>
            <person name="Ahrendt S.R."/>
            <person name="Lipzen A."/>
            <person name="Sullivan W."/>
            <person name="Andreopoulos W.B."/>
            <person name="Clum A."/>
            <person name="Lindquist E."/>
            <person name="Daum C."/>
            <person name="Ramamoorthy G.K."/>
            <person name="Gryganskyi A."/>
            <person name="Culley D."/>
            <person name="Magnuson J.K."/>
            <person name="James T.Y."/>
            <person name="O'Malley M.A."/>
            <person name="Stajich J.E."/>
            <person name="Spatafora J.W."/>
            <person name="Visel A."/>
            <person name="Grigoriev I.V."/>
        </authorList>
    </citation>
    <scope>NUCLEOTIDE SEQUENCE [LARGE SCALE GENOMIC DNA]</scope>
    <source>
        <strain evidence="2 3">ATCC 12442</strain>
    </source>
</reference>
<sequence>MTVSLPMCVPAPSPGGSETTANRNRLWNALIRSPRGYQLVVRPQFGVLIHQRLHLVQPLAHQGAGYQHYLGQSCSRQLHKPREPSLPHRLVTRGRATCQTPERLQPGSSSSSRSVSSEPNGTSHSSSSMADSEPRVTGPFNTSYADSAVLNTHCPPTGSGSPAANSLRSSPTRHNTETAACRTRALLEHSSAIPLASTALTRRPHSAKSRPPTAVVCPSLGSATRSRSAASRRPRRSRNTCRKPPFRSRVSPTLPSCTLASNALATASMLLVIIVISHCCPFQHTTHHRCLSSARLSPAHRRCWWC</sequence>
<keyword evidence="3" id="KW-1185">Reference proteome</keyword>
<dbReference type="AlphaFoldDB" id="A0A1Y1VWZ1"/>
<comment type="caution">
    <text evidence="2">The sequence shown here is derived from an EMBL/GenBank/DDBJ whole genome shotgun (WGS) entry which is preliminary data.</text>
</comment>
<protein>
    <submittedName>
        <fullName evidence="2">Uncharacterized protein</fullName>
    </submittedName>
</protein>
<dbReference type="EMBL" id="MCFD01000020">
    <property type="protein sequence ID" value="ORX65827.1"/>
    <property type="molecule type" value="Genomic_DNA"/>
</dbReference>
<evidence type="ECO:0000313" key="3">
    <source>
        <dbReference type="Proteomes" id="UP000193922"/>
    </source>
</evidence>
<accession>A0A1Y1VWZ1</accession>
<feature type="compositionally biased region" description="Polar residues" evidence="1">
    <location>
        <begin position="158"/>
        <end position="173"/>
    </location>
</feature>
<gene>
    <name evidence="2" type="ORF">DL89DRAFT_92632</name>
</gene>
<evidence type="ECO:0000313" key="2">
    <source>
        <dbReference type="EMBL" id="ORX65827.1"/>
    </source>
</evidence>
<feature type="region of interest" description="Disordered" evidence="1">
    <location>
        <begin position="77"/>
        <end position="178"/>
    </location>
</feature>
<name>A0A1Y1VWZ1_9FUNG</name>
<dbReference type="RefSeq" id="XP_040739910.1">
    <property type="nucleotide sequence ID" value="XM_040892263.1"/>
</dbReference>
<proteinExistence type="predicted"/>
<feature type="compositionally biased region" description="Low complexity" evidence="1">
    <location>
        <begin position="108"/>
        <end position="117"/>
    </location>
</feature>
<organism evidence="2 3">
    <name type="scientific">Linderina pennispora</name>
    <dbReference type="NCBI Taxonomy" id="61395"/>
    <lineage>
        <taxon>Eukaryota</taxon>
        <taxon>Fungi</taxon>
        <taxon>Fungi incertae sedis</taxon>
        <taxon>Zoopagomycota</taxon>
        <taxon>Kickxellomycotina</taxon>
        <taxon>Kickxellomycetes</taxon>
        <taxon>Kickxellales</taxon>
        <taxon>Kickxellaceae</taxon>
        <taxon>Linderina</taxon>
    </lineage>
</organism>